<dbReference type="GO" id="GO:0005964">
    <property type="term" value="C:phosphorylase kinase complex"/>
    <property type="evidence" value="ECO:0007669"/>
    <property type="project" value="TreeGrafter"/>
</dbReference>
<dbReference type="AlphaFoldDB" id="A0A0L0G4L8"/>
<keyword evidence="2" id="KW-0636">Prenylation</keyword>
<dbReference type="GeneID" id="25905063"/>
<evidence type="ECO:0000313" key="5">
    <source>
        <dbReference type="Proteomes" id="UP000054560"/>
    </source>
</evidence>
<gene>
    <name evidence="4" type="ORF">SARC_04559</name>
</gene>
<dbReference type="Proteomes" id="UP000054560">
    <property type="component" value="Unassembled WGS sequence"/>
</dbReference>
<dbReference type="GO" id="GO:0005977">
    <property type="term" value="P:glycogen metabolic process"/>
    <property type="evidence" value="ECO:0007669"/>
    <property type="project" value="InterPro"/>
</dbReference>
<keyword evidence="5" id="KW-1185">Reference proteome</keyword>
<keyword evidence="1" id="KW-0119">Carbohydrate metabolism</keyword>
<name>A0A0L0G4L8_9EUKA</name>
<organism evidence="4 5">
    <name type="scientific">Sphaeroforma arctica JP610</name>
    <dbReference type="NCBI Taxonomy" id="667725"/>
    <lineage>
        <taxon>Eukaryota</taxon>
        <taxon>Ichthyosporea</taxon>
        <taxon>Ichthyophonida</taxon>
        <taxon>Sphaeroforma</taxon>
    </lineage>
</organism>
<keyword evidence="2" id="KW-0449">Lipoprotein</keyword>
<dbReference type="EMBL" id="KQ241857">
    <property type="protein sequence ID" value="KNC83173.1"/>
    <property type="molecule type" value="Genomic_DNA"/>
</dbReference>
<evidence type="ECO:0000256" key="1">
    <source>
        <dbReference type="ARBA" id="ARBA00023277"/>
    </source>
</evidence>
<dbReference type="STRING" id="667725.A0A0L0G4L8"/>
<evidence type="ECO:0000259" key="3">
    <source>
        <dbReference type="Pfam" id="PF19292"/>
    </source>
</evidence>
<dbReference type="RefSeq" id="XP_014157075.1">
    <property type="nucleotide sequence ID" value="XM_014301600.1"/>
</dbReference>
<evidence type="ECO:0000256" key="2">
    <source>
        <dbReference type="PIRSR" id="PIRSR608734-50"/>
    </source>
</evidence>
<dbReference type="InterPro" id="IPR045583">
    <property type="entry name" value="KPBA/B_C"/>
</dbReference>
<accession>A0A0L0G4L8</accession>
<proteinExistence type="predicted"/>
<dbReference type="InterPro" id="IPR008734">
    <property type="entry name" value="PHK_A/B_su"/>
</dbReference>
<protein>
    <recommendedName>
        <fullName evidence="3">Phosphorylase b kinase regulatory subunit alpha/beta C-terminal domain-containing protein</fullName>
    </recommendedName>
</protein>
<dbReference type="PANTHER" id="PTHR10749:SF7">
    <property type="entry name" value="PHOSPHORYLASE B KINASE REGULATORY SUBUNIT ALPHA-RELATED"/>
    <property type="match status" value="1"/>
</dbReference>
<comment type="PTM">
    <text evidence="2">Although the final Cys may be farnesylated, the terminal tripeptide is probably not removed, and the C-terminus is not methylated.</text>
</comment>
<dbReference type="OrthoDB" id="5971574at2759"/>
<dbReference type="PANTHER" id="PTHR10749">
    <property type="entry name" value="PHOSPHORYLASE B KINASE REGULATORY SUBUNIT"/>
    <property type="match status" value="1"/>
</dbReference>
<dbReference type="Pfam" id="PF19292">
    <property type="entry name" value="KPBB_C"/>
    <property type="match status" value="1"/>
</dbReference>
<dbReference type="GO" id="GO:0005516">
    <property type="term" value="F:calmodulin binding"/>
    <property type="evidence" value="ECO:0007669"/>
    <property type="project" value="InterPro"/>
</dbReference>
<sequence length="329" mass="37222">MVSAGDPAVCVLTQEFLVYLAMFIRSEPALFNEMLRVRVGLIIRVMMSELARNLDCSENLAYEYLLRRSPFELKSLLHHMLSGKEFNVNEDGKKNMIEEDIANYIGPEKGTHKTSNIIGLEQDVHQLKKEKHSDSDTASRRGQWMRRRQLDGALNRVPVKFFNRVWHVLKKSHGFVVSNHLLPHRPTVQEMTAGELKFALRVESMLNCIVSAEYRQLTVEVLMLLSFIMEENPSWSVSHVIDLDAIVAHAVSLFDEDLCAYDFNHENDMVGLGVKAGGGKPGVDTGDGDWRLTLFYDNAPSGRHGTMTYLAKAIFQLLPFPTPDSCRVA</sequence>
<feature type="lipid moiety-binding region" description="S-farnesyl cysteine" evidence="2">
    <location>
        <position position="326"/>
    </location>
</feature>
<dbReference type="eggNOG" id="KOG3635">
    <property type="taxonomic scope" value="Eukaryota"/>
</dbReference>
<reference evidence="4 5" key="1">
    <citation type="submission" date="2011-02" db="EMBL/GenBank/DDBJ databases">
        <title>The Genome Sequence of Sphaeroforma arctica JP610.</title>
        <authorList>
            <consortium name="The Broad Institute Genome Sequencing Platform"/>
            <person name="Russ C."/>
            <person name="Cuomo C."/>
            <person name="Young S.K."/>
            <person name="Zeng Q."/>
            <person name="Gargeya S."/>
            <person name="Alvarado L."/>
            <person name="Berlin A."/>
            <person name="Chapman S.B."/>
            <person name="Chen Z."/>
            <person name="Freedman E."/>
            <person name="Gellesch M."/>
            <person name="Goldberg J."/>
            <person name="Griggs A."/>
            <person name="Gujja S."/>
            <person name="Heilman E."/>
            <person name="Heiman D."/>
            <person name="Howarth C."/>
            <person name="Mehta T."/>
            <person name="Neiman D."/>
            <person name="Pearson M."/>
            <person name="Roberts A."/>
            <person name="Saif S."/>
            <person name="Shea T."/>
            <person name="Shenoy N."/>
            <person name="Sisk P."/>
            <person name="Stolte C."/>
            <person name="Sykes S."/>
            <person name="White J."/>
            <person name="Yandava C."/>
            <person name="Burger G."/>
            <person name="Gray M.W."/>
            <person name="Holland P.W.H."/>
            <person name="King N."/>
            <person name="Lang F.B.F."/>
            <person name="Roger A.J."/>
            <person name="Ruiz-Trillo I."/>
            <person name="Haas B."/>
            <person name="Nusbaum C."/>
            <person name="Birren B."/>
        </authorList>
    </citation>
    <scope>NUCLEOTIDE SEQUENCE [LARGE SCALE GENOMIC DNA]</scope>
    <source>
        <strain evidence="4 5">JP610</strain>
    </source>
</reference>
<feature type="domain" description="Phosphorylase b kinase regulatory subunit alpha/beta C-terminal" evidence="3">
    <location>
        <begin position="54"/>
        <end position="253"/>
    </location>
</feature>
<evidence type="ECO:0000313" key="4">
    <source>
        <dbReference type="EMBL" id="KNC83173.1"/>
    </source>
</evidence>